<accession>A0A0F5VBT4</accession>
<dbReference type="GO" id="GO:0016020">
    <property type="term" value="C:membrane"/>
    <property type="evidence" value="ECO:0007669"/>
    <property type="project" value="TreeGrafter"/>
</dbReference>
<keyword evidence="3" id="KW-1185">Reference proteome</keyword>
<dbReference type="InterPro" id="IPR050266">
    <property type="entry name" value="AB_hydrolase_sf"/>
</dbReference>
<dbReference type="OrthoDB" id="5290302at2"/>
<evidence type="ECO:0000259" key="1">
    <source>
        <dbReference type="Pfam" id="PF12697"/>
    </source>
</evidence>
<dbReference type="PANTHER" id="PTHR43798">
    <property type="entry name" value="MONOACYLGLYCEROL LIPASE"/>
    <property type="match status" value="1"/>
</dbReference>
<name>A0A0F5VBT4_9GAMM</name>
<proteinExistence type="predicted"/>
<organism evidence="2 3">
    <name type="scientific">Photobacterium halotolerans</name>
    <dbReference type="NCBI Taxonomy" id="265726"/>
    <lineage>
        <taxon>Bacteria</taxon>
        <taxon>Pseudomonadati</taxon>
        <taxon>Pseudomonadota</taxon>
        <taxon>Gammaproteobacteria</taxon>
        <taxon>Vibrionales</taxon>
        <taxon>Vibrionaceae</taxon>
        <taxon>Photobacterium</taxon>
    </lineage>
</organism>
<dbReference type="Proteomes" id="UP000033633">
    <property type="component" value="Unassembled WGS sequence"/>
</dbReference>
<reference evidence="2 3" key="1">
    <citation type="submission" date="2014-12" db="EMBL/GenBank/DDBJ databases">
        <title>Mercury Reductase activity and rhizosphere competence traits in the genome of root associated Photobacterium halotolerans MELD1.</title>
        <authorList>
            <person name="Mathew D.C."/>
            <person name="Huang C.-C."/>
        </authorList>
    </citation>
    <scope>NUCLEOTIDE SEQUENCE [LARGE SCALE GENOMIC DNA]</scope>
    <source>
        <strain evidence="2 3">MELD1</strain>
    </source>
</reference>
<dbReference type="SUPFAM" id="SSF53474">
    <property type="entry name" value="alpha/beta-Hydrolases"/>
    <property type="match status" value="1"/>
</dbReference>
<gene>
    <name evidence="2" type="ORF">KY46_11575</name>
</gene>
<dbReference type="STRING" id="265726.KY46_11575"/>
<dbReference type="EMBL" id="JWYV01000009">
    <property type="protein sequence ID" value="KKC99568.1"/>
    <property type="molecule type" value="Genomic_DNA"/>
</dbReference>
<dbReference type="Gene3D" id="3.40.50.1820">
    <property type="entry name" value="alpha/beta hydrolase"/>
    <property type="match status" value="1"/>
</dbReference>
<comment type="caution">
    <text evidence="2">The sequence shown here is derived from an EMBL/GenBank/DDBJ whole genome shotgun (WGS) entry which is preliminary data.</text>
</comment>
<dbReference type="Pfam" id="PF12697">
    <property type="entry name" value="Abhydrolase_6"/>
    <property type="match status" value="1"/>
</dbReference>
<protein>
    <recommendedName>
        <fullName evidence="1">AB hydrolase-1 domain-containing protein</fullName>
    </recommendedName>
</protein>
<dbReference type="PATRIC" id="fig|265726.11.peg.4475"/>
<dbReference type="InterPro" id="IPR000073">
    <property type="entry name" value="AB_hydrolase_1"/>
</dbReference>
<dbReference type="InterPro" id="IPR029058">
    <property type="entry name" value="AB_hydrolase_fold"/>
</dbReference>
<evidence type="ECO:0000313" key="2">
    <source>
        <dbReference type="EMBL" id="KKC99568.1"/>
    </source>
</evidence>
<feature type="domain" description="AB hydrolase-1" evidence="1">
    <location>
        <begin position="8"/>
        <end position="251"/>
    </location>
</feature>
<dbReference type="RefSeq" id="WP_046220800.1">
    <property type="nucleotide sequence ID" value="NZ_JWYV01000009.1"/>
</dbReference>
<dbReference type="PANTHER" id="PTHR43798:SF33">
    <property type="entry name" value="HYDROLASE, PUTATIVE (AFU_ORTHOLOGUE AFUA_2G14860)-RELATED"/>
    <property type="match status" value="1"/>
</dbReference>
<sequence>MTHCQRPIILLRGLLREQRHWGKFTQQLRSHFPFRKVIALDLAGNGQRFLETSPATISAMVDDLHQQLHFLHARELETDNKIEAGTYDLLAISMGGMIALEWARLYPEEVKSLVLINTSDGKQSPFYKRLQWRQYPNIMKLLISKPEAQEKSILQMTSNMYPEDTEILKTWIRWRKECPIQKSNLFRQLNAALSFRYKDVPDKPVLLLASQHDELVDVSCSRTLAHYWQCPIHIHPSAGHDLPLDDPDWVCRYSLSFWQDVK</sequence>
<dbReference type="AlphaFoldDB" id="A0A0F5VBT4"/>
<evidence type="ECO:0000313" key="3">
    <source>
        <dbReference type="Proteomes" id="UP000033633"/>
    </source>
</evidence>